<sequence length="688" mass="76697">MVFSGLLGSSSSSGDRTPRAGPSRPKSLASLKTASASSVSTVGSSHDATTTDYISDESHLRPLEPEAPDLRELNNSLEALAAVFPDIQIDVFREMLSSFDGESRLALVADALLKSRVSWVKGRWRVADKDKAPETLPDARRPVLDPRPDHAAPLVPNNEVFRSEDYKRAVRTLAWQEFKGLSRSTINAVLAESNYSYLDARRTLVDLSCKSWRFTISSIFLRRKPVASSEAENHPLVIWRSTGQGSITPCVKATGNAELDRELYQALIVPLKRRSMQNQLEKDHELAKSINEEEAEELEAIHDCSCCFTSTTFEEFTSCNADGHMVCFRCVQHSVTEAVFGQGWRRFIDASTGTLICPAVDSTECKGRIPSDHIQRALLEDKRGAEILHKLDERLAEHSLVSSNLPLIRCPFCSYAEVDDIYIPVAESQLSLRANNIYNLIFVILCIGAIPFLLPALLLSSLLAILLSSKRTIGDYITTHFSAAILRHRRRRRGSKFTCQSPRCGRTSCLSCQKEWADIHVCHESSLVALRTQVEQAMSMAIKRVCPRCNTSFVKNAGCNKLTCPCGYKMCYVCRKDIGGTGDGPDVGYRHFCDHFRPEGDPKPCTQCNRCNLWESENTDAVLAQAKEEAERKWSETESRDLSTAEKAFLETGVAVDPSARTVEGVLRRGRWPSVEELFDIFVENVFV</sequence>
<evidence type="ECO:0000256" key="2">
    <source>
        <dbReference type="ARBA" id="ARBA00022679"/>
    </source>
</evidence>
<dbReference type="InterPro" id="IPR058758">
    <property type="entry name" value="UBA_RNF216"/>
</dbReference>
<keyword evidence="9" id="KW-0812">Transmembrane</keyword>
<keyword evidence="12" id="KW-1185">Reference proteome</keyword>
<keyword evidence="4" id="KW-0677">Repeat</keyword>
<dbReference type="PANTHER" id="PTHR22770">
    <property type="entry name" value="UBIQUITIN CONJUGATING ENZYME 7 INTERACTING PROTEIN-RELATED"/>
    <property type="match status" value="1"/>
</dbReference>
<keyword evidence="9" id="KW-0472">Membrane</keyword>
<feature type="compositionally biased region" description="Low complexity" evidence="8">
    <location>
        <begin position="1"/>
        <end position="14"/>
    </location>
</feature>
<feature type="domain" description="RING-type" evidence="10">
    <location>
        <begin position="300"/>
        <end position="609"/>
    </location>
</feature>
<dbReference type="EMBL" id="JANBVN010000096">
    <property type="protein sequence ID" value="KAJ9144779.1"/>
    <property type="molecule type" value="Genomic_DNA"/>
</dbReference>
<reference evidence="11" key="1">
    <citation type="submission" date="2022-07" db="EMBL/GenBank/DDBJ databases">
        <title>Fungi with potential for degradation of polypropylene.</title>
        <authorList>
            <person name="Gostincar C."/>
        </authorList>
    </citation>
    <scope>NUCLEOTIDE SEQUENCE</scope>
    <source>
        <strain evidence="11">EXF-13287</strain>
    </source>
</reference>
<feature type="transmembrane region" description="Helical" evidence="9">
    <location>
        <begin position="437"/>
        <end position="467"/>
    </location>
</feature>
<keyword evidence="3" id="KW-0479">Metal-binding</keyword>
<comment type="pathway">
    <text evidence="1">Protein modification; protein ubiquitination.</text>
</comment>
<dbReference type="InterPro" id="IPR047546">
    <property type="entry name" value="Rcat_RBR_RNF216"/>
</dbReference>
<dbReference type="Pfam" id="PF26112">
    <property type="entry name" value="UBA_RNF216"/>
    <property type="match status" value="1"/>
</dbReference>
<protein>
    <submittedName>
        <fullName evidence="11">Ring finger protein</fullName>
    </submittedName>
</protein>
<evidence type="ECO:0000256" key="1">
    <source>
        <dbReference type="ARBA" id="ARBA00004906"/>
    </source>
</evidence>
<dbReference type="PANTHER" id="PTHR22770:SF42">
    <property type="entry name" value="FINGER PROTEIN (ZIN), PUTATIVE (AFU_ORTHOLOGUE AFUA_4G03910)-RELATED"/>
    <property type="match status" value="1"/>
</dbReference>
<dbReference type="CDD" id="cd20353">
    <property type="entry name" value="Rcat_RBR_RNF216"/>
    <property type="match status" value="1"/>
</dbReference>
<dbReference type="Pfam" id="PF26200">
    <property type="entry name" value="Rcat_RNF216"/>
    <property type="match status" value="1"/>
</dbReference>
<keyword evidence="7" id="KW-0862">Zinc</keyword>
<evidence type="ECO:0000256" key="3">
    <source>
        <dbReference type="ARBA" id="ARBA00022723"/>
    </source>
</evidence>
<feature type="compositionally biased region" description="Low complexity" evidence="8">
    <location>
        <begin position="26"/>
        <end position="45"/>
    </location>
</feature>
<dbReference type="GO" id="GO:0016740">
    <property type="term" value="F:transferase activity"/>
    <property type="evidence" value="ECO:0007669"/>
    <property type="project" value="UniProtKB-KW"/>
</dbReference>
<evidence type="ECO:0000256" key="6">
    <source>
        <dbReference type="ARBA" id="ARBA00022786"/>
    </source>
</evidence>
<comment type="caution">
    <text evidence="11">The sequence shown here is derived from an EMBL/GenBank/DDBJ whole genome shotgun (WGS) entry which is preliminary data.</text>
</comment>
<dbReference type="CDD" id="cd16630">
    <property type="entry name" value="RING-HC_RBR_RNF216"/>
    <property type="match status" value="1"/>
</dbReference>
<evidence type="ECO:0000256" key="4">
    <source>
        <dbReference type="ARBA" id="ARBA00022737"/>
    </source>
</evidence>
<dbReference type="AlphaFoldDB" id="A0AA38VTI3"/>
<organism evidence="11 12">
    <name type="scientific">Coniochaeta hoffmannii</name>
    <dbReference type="NCBI Taxonomy" id="91930"/>
    <lineage>
        <taxon>Eukaryota</taxon>
        <taxon>Fungi</taxon>
        <taxon>Dikarya</taxon>
        <taxon>Ascomycota</taxon>
        <taxon>Pezizomycotina</taxon>
        <taxon>Sordariomycetes</taxon>
        <taxon>Sordariomycetidae</taxon>
        <taxon>Coniochaetales</taxon>
        <taxon>Coniochaetaceae</taxon>
        <taxon>Coniochaeta</taxon>
    </lineage>
</organism>
<keyword evidence="5" id="KW-0863">Zinc-finger</keyword>
<dbReference type="Pfam" id="PF26191">
    <property type="entry name" value="RING-HC_RBR_RNF216"/>
    <property type="match status" value="1"/>
</dbReference>
<evidence type="ECO:0000259" key="10">
    <source>
        <dbReference type="PROSITE" id="PS51873"/>
    </source>
</evidence>
<feature type="region of interest" description="Disordered" evidence="8">
    <location>
        <begin position="1"/>
        <end position="61"/>
    </location>
</feature>
<keyword evidence="9" id="KW-1133">Transmembrane helix</keyword>
<accession>A0AA38VTI3</accession>
<evidence type="ECO:0000256" key="7">
    <source>
        <dbReference type="ARBA" id="ARBA00022833"/>
    </source>
</evidence>
<evidence type="ECO:0000313" key="11">
    <source>
        <dbReference type="EMBL" id="KAJ9144779.1"/>
    </source>
</evidence>
<dbReference type="GO" id="GO:0008270">
    <property type="term" value="F:zinc ion binding"/>
    <property type="evidence" value="ECO:0007669"/>
    <property type="project" value="UniProtKB-KW"/>
</dbReference>
<dbReference type="Gene3D" id="1.20.120.1750">
    <property type="match status" value="1"/>
</dbReference>
<name>A0AA38VTI3_9PEZI</name>
<evidence type="ECO:0000313" key="12">
    <source>
        <dbReference type="Proteomes" id="UP001174691"/>
    </source>
</evidence>
<dbReference type="InterPro" id="IPR051628">
    <property type="entry name" value="LUBAC_E3_Ligases"/>
</dbReference>
<dbReference type="PROSITE" id="PS51873">
    <property type="entry name" value="TRIAD"/>
    <property type="match status" value="1"/>
</dbReference>
<dbReference type="InterPro" id="IPR044066">
    <property type="entry name" value="TRIAD_supradom"/>
</dbReference>
<evidence type="ECO:0000256" key="8">
    <source>
        <dbReference type="SAM" id="MobiDB-lite"/>
    </source>
</evidence>
<dbReference type="Proteomes" id="UP001174691">
    <property type="component" value="Unassembled WGS sequence"/>
</dbReference>
<proteinExistence type="predicted"/>
<evidence type="ECO:0000256" key="9">
    <source>
        <dbReference type="SAM" id="Phobius"/>
    </source>
</evidence>
<keyword evidence="6" id="KW-0833">Ubl conjugation pathway</keyword>
<gene>
    <name evidence="11" type="ORF">NKR19_g6325</name>
</gene>
<keyword evidence="2" id="KW-0808">Transferase</keyword>
<evidence type="ECO:0000256" key="5">
    <source>
        <dbReference type="ARBA" id="ARBA00022771"/>
    </source>
</evidence>
<dbReference type="InterPro" id="IPR047544">
    <property type="entry name" value="RING-HC_RBR_RNF216"/>
</dbReference>
<dbReference type="SUPFAM" id="SSF57850">
    <property type="entry name" value="RING/U-box"/>
    <property type="match status" value="1"/>
</dbReference>